<evidence type="ECO:0000313" key="3">
    <source>
        <dbReference type="EMBL" id="CAE0710327.1"/>
    </source>
</evidence>
<dbReference type="EMBL" id="HBIX01003923">
    <property type="protein sequence ID" value="CAE0710326.1"/>
    <property type="molecule type" value="Transcribed_RNA"/>
</dbReference>
<feature type="compositionally biased region" description="Basic and acidic residues" evidence="1">
    <location>
        <begin position="254"/>
        <end position="267"/>
    </location>
</feature>
<dbReference type="AlphaFoldDB" id="A0A6U9W9Z5"/>
<dbReference type="EMBL" id="HBIX01003924">
    <property type="protein sequence ID" value="CAE0710327.1"/>
    <property type="molecule type" value="Transcribed_RNA"/>
</dbReference>
<proteinExistence type="predicted"/>
<reference evidence="3" key="1">
    <citation type="submission" date="2021-01" db="EMBL/GenBank/DDBJ databases">
        <authorList>
            <person name="Corre E."/>
            <person name="Pelletier E."/>
            <person name="Niang G."/>
            <person name="Scheremetjew M."/>
            <person name="Finn R."/>
            <person name="Kale V."/>
            <person name="Holt S."/>
            <person name="Cochrane G."/>
            <person name="Meng A."/>
            <person name="Brown T."/>
            <person name="Cohen L."/>
        </authorList>
    </citation>
    <scope>NUCLEOTIDE SEQUENCE</scope>
    <source>
        <strain evidence="3">10249 10 AB</strain>
    </source>
</reference>
<accession>A0A6U9W9Z5</accession>
<protein>
    <recommendedName>
        <fullName evidence="4">Signal recognition particle SRP54 subunit M-domain domain-containing protein</fullName>
    </recommendedName>
</protein>
<organism evidence="3">
    <name type="scientific">Pseudo-nitzschia australis</name>
    <dbReference type="NCBI Taxonomy" id="44445"/>
    <lineage>
        <taxon>Eukaryota</taxon>
        <taxon>Sar</taxon>
        <taxon>Stramenopiles</taxon>
        <taxon>Ochrophyta</taxon>
        <taxon>Bacillariophyta</taxon>
        <taxon>Bacillariophyceae</taxon>
        <taxon>Bacillariophycidae</taxon>
        <taxon>Bacillariales</taxon>
        <taxon>Bacillariaceae</taxon>
        <taxon>Pseudo-nitzschia</taxon>
    </lineage>
</organism>
<evidence type="ECO:0000313" key="2">
    <source>
        <dbReference type="EMBL" id="CAE0710326.1"/>
    </source>
</evidence>
<name>A0A6U9W9Z5_9STRA</name>
<evidence type="ECO:0000256" key="1">
    <source>
        <dbReference type="SAM" id="MobiDB-lite"/>
    </source>
</evidence>
<evidence type="ECO:0008006" key="4">
    <source>
        <dbReference type="Google" id="ProtNLM"/>
    </source>
</evidence>
<feature type="region of interest" description="Disordered" evidence="1">
    <location>
        <begin position="253"/>
        <end position="276"/>
    </location>
</feature>
<gene>
    <name evidence="2" type="ORF">PAUS00366_LOCUS3053</name>
    <name evidence="3" type="ORF">PAUS00366_LOCUS3054</name>
</gene>
<sequence>MGRSGAIIRLASFSSVGIGRPFSSLTPRRQLQPFFPTANTQQWRFRSDDFSRSRNLQSFHTCDSSNRSLNPRQNYSHVSTVSFSSTASSTDGKKEGAIRGWMNDRQARQEKEKYMEQMTRLSTMEVFTMEKYRDELQMGVDGGGIMTKISFMQTKEIKQAKEVVEVVEKIIEVVGPDATAEDLIQMDRLQRLRVATEANKTLEEISIMVSQITNMDVMQKTLRKRHLEGRPIPPDKETMQSVIQKDALSVLSKAQKEMMKSRQENNARRMARKRRR</sequence>